<proteinExistence type="predicted"/>
<sequence length="104" mass="11656">MAGGEKSKEEKKRGNPIPCCKKEKANDSKPEHLQPLRVPRSRMPVEVVVIIWAGWLSTRSPGDAQIIPLASPFTPSLHMKFIRGRREASVWAEIGIQNVSRARD</sequence>
<feature type="compositionally biased region" description="Basic and acidic residues" evidence="1">
    <location>
        <begin position="20"/>
        <end position="34"/>
    </location>
</feature>
<keyword evidence="3" id="KW-1185">Reference proteome</keyword>
<gene>
    <name evidence="2" type="ORF">MCYG_08435</name>
</gene>
<dbReference type="HOGENOM" id="CLU_2249483_0_0_1"/>
<feature type="region of interest" description="Disordered" evidence="1">
    <location>
        <begin position="1"/>
        <end position="37"/>
    </location>
</feature>
<dbReference type="Proteomes" id="UP000002035">
    <property type="component" value="Unassembled WGS sequence"/>
</dbReference>
<reference evidence="3" key="1">
    <citation type="journal article" date="2012" name="MBio">
        <title>Comparative genome analysis of Trichophyton rubrum and related dermatophytes reveals candidate genes involved in infection.</title>
        <authorList>
            <person name="Martinez D.A."/>
            <person name="Oliver B.G."/>
            <person name="Graeser Y."/>
            <person name="Goldberg J.M."/>
            <person name="Li W."/>
            <person name="Martinez-Rossi N.M."/>
            <person name="Monod M."/>
            <person name="Shelest E."/>
            <person name="Barton R.C."/>
            <person name="Birch E."/>
            <person name="Brakhage A.A."/>
            <person name="Chen Z."/>
            <person name="Gurr S.J."/>
            <person name="Heiman D."/>
            <person name="Heitman J."/>
            <person name="Kosti I."/>
            <person name="Rossi A."/>
            <person name="Saif S."/>
            <person name="Samalova M."/>
            <person name="Saunders C.W."/>
            <person name="Shea T."/>
            <person name="Summerbell R.C."/>
            <person name="Xu J."/>
            <person name="Young S."/>
            <person name="Zeng Q."/>
            <person name="Birren B.W."/>
            <person name="Cuomo C.A."/>
            <person name="White T.C."/>
        </authorList>
    </citation>
    <scope>NUCLEOTIDE SEQUENCE [LARGE SCALE GENOMIC DNA]</scope>
    <source>
        <strain evidence="3">ATCC MYA-4605 / CBS 113480</strain>
    </source>
</reference>
<dbReference type="EMBL" id="DS995708">
    <property type="protein sequence ID" value="EEQ35616.1"/>
    <property type="molecule type" value="Genomic_DNA"/>
</dbReference>
<dbReference type="RefSeq" id="XP_002843352.1">
    <property type="nucleotide sequence ID" value="XM_002843306.1"/>
</dbReference>
<evidence type="ECO:0000313" key="2">
    <source>
        <dbReference type="EMBL" id="EEQ35616.1"/>
    </source>
</evidence>
<feature type="compositionally biased region" description="Basic and acidic residues" evidence="1">
    <location>
        <begin position="1"/>
        <end position="13"/>
    </location>
</feature>
<dbReference type="GeneID" id="9227355"/>
<dbReference type="AlphaFoldDB" id="C5G0G3"/>
<name>C5G0G3_ARTOC</name>
<evidence type="ECO:0000313" key="3">
    <source>
        <dbReference type="Proteomes" id="UP000002035"/>
    </source>
</evidence>
<evidence type="ECO:0000256" key="1">
    <source>
        <dbReference type="SAM" id="MobiDB-lite"/>
    </source>
</evidence>
<organism evidence="2 3">
    <name type="scientific">Arthroderma otae (strain ATCC MYA-4605 / CBS 113480)</name>
    <name type="common">Microsporum canis</name>
    <dbReference type="NCBI Taxonomy" id="554155"/>
    <lineage>
        <taxon>Eukaryota</taxon>
        <taxon>Fungi</taxon>
        <taxon>Dikarya</taxon>
        <taxon>Ascomycota</taxon>
        <taxon>Pezizomycotina</taxon>
        <taxon>Eurotiomycetes</taxon>
        <taxon>Eurotiomycetidae</taxon>
        <taxon>Onygenales</taxon>
        <taxon>Arthrodermataceae</taxon>
        <taxon>Microsporum</taxon>
    </lineage>
</organism>
<dbReference type="VEuPathDB" id="FungiDB:MCYG_08435"/>
<accession>C5G0G3</accession>
<protein>
    <submittedName>
        <fullName evidence="2">Uncharacterized protein</fullName>
    </submittedName>
</protein>